<dbReference type="SUPFAM" id="SSF55816">
    <property type="entry name" value="5'-nucleotidase (syn. UDP-sugar hydrolase), C-terminal domain"/>
    <property type="match status" value="1"/>
</dbReference>
<comment type="similarity">
    <text evidence="2">Belongs to the 5'-nucleotidase family.</text>
</comment>
<dbReference type="PANTHER" id="PTHR11575">
    <property type="entry name" value="5'-NUCLEOTIDASE-RELATED"/>
    <property type="match status" value="1"/>
</dbReference>
<dbReference type="EMBL" id="CP147404">
    <property type="protein sequence ID" value="WXB92459.1"/>
    <property type="molecule type" value="Genomic_DNA"/>
</dbReference>
<organism evidence="5 6">
    <name type="scientific">Bacillus kandeliae</name>
    <dbReference type="NCBI Taxonomy" id="3129297"/>
    <lineage>
        <taxon>Bacteria</taxon>
        <taxon>Bacillati</taxon>
        <taxon>Bacillota</taxon>
        <taxon>Bacilli</taxon>
        <taxon>Bacillales</taxon>
        <taxon>Bacillaceae</taxon>
        <taxon>Bacillus</taxon>
    </lineage>
</organism>
<dbReference type="InterPro" id="IPR036907">
    <property type="entry name" value="5'-Nucleotdase_C_sf"/>
</dbReference>
<evidence type="ECO:0000259" key="3">
    <source>
        <dbReference type="Pfam" id="PF00149"/>
    </source>
</evidence>
<dbReference type="InterPro" id="IPR011240">
    <property type="entry name" value="Pesterase_YunD"/>
</dbReference>
<dbReference type="CDD" id="cd00845">
    <property type="entry name" value="MPP_UshA_N_like"/>
    <property type="match status" value="1"/>
</dbReference>
<name>A0ABZ2N4T3_9BACI</name>
<dbReference type="InterPro" id="IPR008334">
    <property type="entry name" value="5'-Nucleotdase_C"/>
</dbReference>
<dbReference type="Proteomes" id="UP001387364">
    <property type="component" value="Chromosome"/>
</dbReference>
<evidence type="ECO:0000256" key="2">
    <source>
        <dbReference type="RuleBase" id="RU362119"/>
    </source>
</evidence>
<gene>
    <name evidence="5" type="ORF">WDJ61_14665</name>
</gene>
<dbReference type="Pfam" id="PF00149">
    <property type="entry name" value="Metallophos"/>
    <property type="match status" value="1"/>
</dbReference>
<dbReference type="InterPro" id="IPR029052">
    <property type="entry name" value="Metallo-depent_PP-like"/>
</dbReference>
<dbReference type="Pfam" id="PF02872">
    <property type="entry name" value="5_nucleotid_C"/>
    <property type="match status" value="1"/>
</dbReference>
<dbReference type="InterPro" id="IPR006179">
    <property type="entry name" value="5_nucleotidase/apyrase"/>
</dbReference>
<protein>
    <submittedName>
        <fullName evidence="5">Bifunctional UDP-sugar hydrolase/5'-nucleotidase</fullName>
    </submittedName>
</protein>
<reference evidence="5 6" key="1">
    <citation type="submission" date="2024-02" db="EMBL/GenBank/DDBJ databases">
        <title>Seven novel Bacillus-like species.</title>
        <authorList>
            <person name="Liu G."/>
        </authorList>
    </citation>
    <scope>NUCLEOTIDE SEQUENCE [LARGE SCALE GENOMIC DNA]</scope>
    <source>
        <strain evidence="5 6">FJAT-52991</strain>
    </source>
</reference>
<dbReference type="Gene3D" id="3.90.780.10">
    <property type="entry name" value="5'-Nucleotidase, C-terminal domain"/>
    <property type="match status" value="1"/>
</dbReference>
<evidence type="ECO:0000313" key="6">
    <source>
        <dbReference type="Proteomes" id="UP001387364"/>
    </source>
</evidence>
<feature type="domain" description="5'-Nucleotidase C-terminal" evidence="4">
    <location>
        <begin position="290"/>
        <end position="420"/>
    </location>
</feature>
<keyword evidence="2 5" id="KW-0378">Hydrolase</keyword>
<keyword evidence="6" id="KW-1185">Reference proteome</keyword>
<evidence type="ECO:0000256" key="1">
    <source>
        <dbReference type="ARBA" id="ARBA00022729"/>
    </source>
</evidence>
<evidence type="ECO:0000259" key="4">
    <source>
        <dbReference type="Pfam" id="PF02872"/>
    </source>
</evidence>
<dbReference type="GO" id="GO:0016787">
    <property type="term" value="F:hydrolase activity"/>
    <property type="evidence" value="ECO:0007669"/>
    <property type="project" value="UniProtKB-KW"/>
</dbReference>
<evidence type="ECO:0000313" key="5">
    <source>
        <dbReference type="EMBL" id="WXB92459.1"/>
    </source>
</evidence>
<dbReference type="PRINTS" id="PR01607">
    <property type="entry name" value="APYRASEFAMLY"/>
</dbReference>
<proteinExistence type="inferred from homology"/>
<keyword evidence="2" id="KW-0547">Nucleotide-binding</keyword>
<dbReference type="PIRSF" id="PIRSF036361">
    <property type="entry name" value="YunD"/>
    <property type="match status" value="1"/>
</dbReference>
<dbReference type="PANTHER" id="PTHR11575:SF23">
    <property type="entry name" value="5-NUCLEOTIDASE FAMILY PROTEIN"/>
    <property type="match status" value="1"/>
</dbReference>
<dbReference type="InterPro" id="IPR004843">
    <property type="entry name" value="Calcineurin-like_PHP"/>
</dbReference>
<feature type="domain" description="Calcineurin-like phosphoesterase" evidence="3">
    <location>
        <begin position="6"/>
        <end position="205"/>
    </location>
</feature>
<dbReference type="Gene3D" id="3.60.21.10">
    <property type="match status" value="1"/>
</dbReference>
<dbReference type="SUPFAM" id="SSF56300">
    <property type="entry name" value="Metallo-dependent phosphatases"/>
    <property type="match status" value="1"/>
</dbReference>
<keyword evidence="1" id="KW-0732">Signal</keyword>
<accession>A0ABZ2N4T3</accession>
<sequence length="460" mass="52662">MKTTIHIYHTNDFHSHFENWPRIHQFLQERRAWHEEAGEEVFIFDIGDHVDRSHPLTEGTLGQANVERLNETGYDAVTIGNNEGITLPHEGLDLLYEQAAFPVVVANLFDQDGSRPKWALPSFVFELNNGLKLGITGVTAYYSAFYKGLGWEISEPFNELQTQVQQLTKQADLVVALSHLGMYDDEKIAQDVPGVDVVLGGHTHHLFHEGKLVNGKLLGAAGKFGYYVGHIQLEVDLETKSIVSKKARVYQTSEELDAPLQEQESIQQFYERGRQALQQRVVSLPRPFSCHWFEASELPQLLCEALTEWCEADGAFLNAGVVLDGLDAGVVTKYDLHRILPHPINPCLIELTGAELKEVLRQTFDKKWPHLAIKGFGFRGKVMGQFVYDKLEVDPIHYHFKIDGQEIEADKRYRLATLDMFTFGHFFQPLYRATHKKYFMPEFLRDVMEWKLLQLTSYTK</sequence>
<dbReference type="RefSeq" id="WP_338750980.1">
    <property type="nucleotide sequence ID" value="NZ_CP147404.1"/>
</dbReference>